<sequence>MKKFLLSLILIFALIGCNDDDGASPTEDNGSTETNETTENEENGESTNESELEPGHESHLQFGEKGTIIDNGVGAHFTIQHHGYEFVNEEGEPILEEDEPSYILINVEVENLSDKEWEVKSLLMSRLHYENGMMPRDGNRTGKSEDLEVTLAPGESITTIVEFPYRSNAGGMEYISKNEDQRSFSNVVYWEIDFDYE</sequence>
<proteinExistence type="predicted"/>
<reference evidence="2" key="1">
    <citation type="submission" date="2022-11" db="EMBL/GenBank/DDBJ databases">
        <title>WGS of Natronobacillus azotifigens 24KS-1, an anaerobic diazotrophic haloalkaliphile from soda-rich habitats.</title>
        <authorList>
            <person name="Sorokin D.Y."/>
            <person name="Merkel A.Y."/>
        </authorList>
    </citation>
    <scope>NUCLEOTIDE SEQUENCE</scope>
    <source>
        <strain evidence="2">24KS-1</strain>
    </source>
</reference>
<dbReference type="PROSITE" id="PS51257">
    <property type="entry name" value="PROKAR_LIPOPROTEIN"/>
    <property type="match status" value="1"/>
</dbReference>
<feature type="compositionally biased region" description="Acidic residues" evidence="1">
    <location>
        <begin position="36"/>
        <end position="52"/>
    </location>
</feature>
<evidence type="ECO:0008006" key="4">
    <source>
        <dbReference type="Google" id="ProtNLM"/>
    </source>
</evidence>
<dbReference type="AlphaFoldDB" id="A0A9J6RC86"/>
<evidence type="ECO:0000256" key="1">
    <source>
        <dbReference type="SAM" id="MobiDB-lite"/>
    </source>
</evidence>
<name>A0A9J6RC86_9BACI</name>
<protein>
    <recommendedName>
        <fullName evidence="4">DUF4352 domain-containing protein</fullName>
    </recommendedName>
</protein>
<dbReference type="EMBL" id="JAPRAT010000013">
    <property type="protein sequence ID" value="MCZ0703141.1"/>
    <property type="molecule type" value="Genomic_DNA"/>
</dbReference>
<evidence type="ECO:0000313" key="3">
    <source>
        <dbReference type="Proteomes" id="UP001084197"/>
    </source>
</evidence>
<comment type="caution">
    <text evidence="2">The sequence shown here is derived from an EMBL/GenBank/DDBJ whole genome shotgun (WGS) entry which is preliminary data.</text>
</comment>
<organism evidence="2 3">
    <name type="scientific">Natronobacillus azotifigens</name>
    <dbReference type="NCBI Taxonomy" id="472978"/>
    <lineage>
        <taxon>Bacteria</taxon>
        <taxon>Bacillati</taxon>
        <taxon>Bacillota</taxon>
        <taxon>Bacilli</taxon>
        <taxon>Bacillales</taxon>
        <taxon>Bacillaceae</taxon>
        <taxon>Natronobacillus</taxon>
    </lineage>
</organism>
<dbReference type="Proteomes" id="UP001084197">
    <property type="component" value="Unassembled WGS sequence"/>
</dbReference>
<dbReference type="RefSeq" id="WP_268779912.1">
    <property type="nucleotide sequence ID" value="NZ_JAPRAT010000013.1"/>
</dbReference>
<accession>A0A9J6RC86</accession>
<keyword evidence="3" id="KW-1185">Reference proteome</keyword>
<evidence type="ECO:0000313" key="2">
    <source>
        <dbReference type="EMBL" id="MCZ0703141.1"/>
    </source>
</evidence>
<feature type="region of interest" description="Disordered" evidence="1">
    <location>
        <begin position="20"/>
        <end position="58"/>
    </location>
</feature>
<gene>
    <name evidence="2" type="ORF">OWO01_07950</name>
</gene>